<dbReference type="EMBL" id="JBBKAK010000001">
    <property type="protein sequence ID" value="MEJ8669851.1"/>
    <property type="molecule type" value="Genomic_DNA"/>
</dbReference>
<dbReference type="PANTHER" id="PTHR43292:SF3">
    <property type="entry name" value="ACYL-COA DEHYDROGENASE FADE29"/>
    <property type="match status" value="1"/>
</dbReference>
<accession>A0ABU8UNB5</accession>
<feature type="domain" description="Acyl-CoA dehydrogenase/oxidase C-terminal" evidence="3">
    <location>
        <begin position="8"/>
        <end position="97"/>
    </location>
</feature>
<evidence type="ECO:0000256" key="1">
    <source>
        <dbReference type="ARBA" id="ARBA00022630"/>
    </source>
</evidence>
<keyword evidence="2" id="KW-0560">Oxidoreductase</keyword>
<evidence type="ECO:0000313" key="5">
    <source>
        <dbReference type="Proteomes" id="UP001376459"/>
    </source>
</evidence>
<dbReference type="InterPro" id="IPR036250">
    <property type="entry name" value="AcylCo_DH-like_C"/>
</dbReference>
<dbReference type="Gene3D" id="1.20.140.10">
    <property type="entry name" value="Butyryl-CoA Dehydrogenase, subunit A, domain 3"/>
    <property type="match status" value="1"/>
</dbReference>
<dbReference type="SUPFAM" id="SSF47203">
    <property type="entry name" value="Acyl-CoA dehydrogenase C-terminal domain-like"/>
    <property type="match status" value="1"/>
</dbReference>
<evidence type="ECO:0000259" key="3">
    <source>
        <dbReference type="Pfam" id="PF00441"/>
    </source>
</evidence>
<sequence length="107" mass="11275">MGRAAGDAVERLAHTGAVRDAGAPSVAKLLWGGWHQRLGELAVLVRGAAAGVGPGEWSPSAPYELDEAQQLFLFSRADTIYGGSDQVQRTIIAERVLGLPREPKGVV</sequence>
<organism evidence="4 5">
    <name type="scientific">Streptomyces machairae</name>
    <dbReference type="NCBI Taxonomy" id="3134109"/>
    <lineage>
        <taxon>Bacteria</taxon>
        <taxon>Bacillati</taxon>
        <taxon>Actinomycetota</taxon>
        <taxon>Actinomycetes</taxon>
        <taxon>Kitasatosporales</taxon>
        <taxon>Streptomycetaceae</taxon>
        <taxon>Streptomyces</taxon>
    </lineage>
</organism>
<comment type="caution">
    <text evidence="4">The sequence shown here is derived from an EMBL/GenBank/DDBJ whole genome shotgun (WGS) entry which is preliminary data.</text>
</comment>
<keyword evidence="5" id="KW-1185">Reference proteome</keyword>
<dbReference type="InterPro" id="IPR009075">
    <property type="entry name" value="AcylCo_DH/oxidase_C"/>
</dbReference>
<dbReference type="InterPro" id="IPR052161">
    <property type="entry name" value="Mycobact_Acyl-CoA_DH"/>
</dbReference>
<proteinExistence type="predicted"/>
<protein>
    <submittedName>
        <fullName evidence="4">Acyl-CoA dehydrogenase family protein</fullName>
    </submittedName>
</protein>
<gene>
    <name evidence="4" type="ORF">WKI71_19765</name>
</gene>
<dbReference type="PANTHER" id="PTHR43292">
    <property type="entry name" value="ACYL-COA DEHYDROGENASE"/>
    <property type="match status" value="1"/>
</dbReference>
<reference evidence="4 5" key="1">
    <citation type="submission" date="2024-03" db="EMBL/GenBank/DDBJ databases">
        <title>Novel Streptomyces species of biotechnological and ecological value are a feature of Machair soil.</title>
        <authorList>
            <person name="Prole J.R."/>
            <person name="Goodfellow M."/>
            <person name="Allenby N."/>
            <person name="Ward A.C."/>
        </authorList>
    </citation>
    <scope>NUCLEOTIDE SEQUENCE [LARGE SCALE GENOMIC DNA]</scope>
    <source>
        <strain evidence="4 5">MS1.AVA.1</strain>
    </source>
</reference>
<keyword evidence="1" id="KW-0285">Flavoprotein</keyword>
<evidence type="ECO:0000313" key="4">
    <source>
        <dbReference type="EMBL" id="MEJ8669851.1"/>
    </source>
</evidence>
<dbReference type="Proteomes" id="UP001376459">
    <property type="component" value="Unassembled WGS sequence"/>
</dbReference>
<name>A0ABU8UNB5_9ACTN</name>
<dbReference type="Pfam" id="PF00441">
    <property type="entry name" value="Acyl-CoA_dh_1"/>
    <property type="match status" value="1"/>
</dbReference>
<evidence type="ECO:0000256" key="2">
    <source>
        <dbReference type="ARBA" id="ARBA00023002"/>
    </source>
</evidence>